<dbReference type="FunFam" id="3.30.63.10:FF:000002">
    <property type="entry name" value="Guanylate kinase 1"/>
    <property type="match status" value="1"/>
</dbReference>
<dbReference type="Gene3D" id="3.40.50.300">
    <property type="entry name" value="P-loop containing nucleotide triphosphate hydrolases"/>
    <property type="match status" value="1"/>
</dbReference>
<dbReference type="PROSITE" id="PS50052">
    <property type="entry name" value="GUANYLATE_KINASE_2"/>
    <property type="match status" value="1"/>
</dbReference>
<dbReference type="GO" id="GO:0004385">
    <property type="term" value="F:GMP kinase activity"/>
    <property type="evidence" value="ECO:0007669"/>
    <property type="project" value="UniProtKB-EC"/>
</dbReference>
<protein>
    <recommendedName>
        <fullName evidence="3">Guanylate kinase</fullName>
        <ecNumber evidence="2">2.7.4.8</ecNumber>
    </recommendedName>
    <alternativeName>
        <fullName evidence="8">GMP kinase</fullName>
    </alternativeName>
</protein>
<evidence type="ECO:0000256" key="4">
    <source>
        <dbReference type="ARBA" id="ARBA00022679"/>
    </source>
</evidence>
<accession>A0AAV9X307</accession>
<dbReference type="Gene3D" id="3.30.63.10">
    <property type="entry name" value="Guanylate Kinase phosphate binding domain"/>
    <property type="match status" value="1"/>
</dbReference>
<evidence type="ECO:0000256" key="7">
    <source>
        <dbReference type="ARBA" id="ARBA00022840"/>
    </source>
</evidence>
<sequence length="219" mass="24779">MNSSVLRTGPRFTSINPLRYLATMPSESKLPIIVLSGPSGAGKSTLLKRLFAKYPDTFGFSVSHTSRNPREGEVQGREYWFTDKEEFRKLINDGKFIENAEFSGNLYGTSIQAVKDVQEAGRICILDIEMEGVKQVKKTILNDTSSFIFVKPPSIEELRKRLEGRNTESPESLQKRLAQAEKELEFAKTPGVHDMIIVNDDLERAFQELEDHILKIKGQ</sequence>
<evidence type="ECO:0000256" key="3">
    <source>
        <dbReference type="ARBA" id="ARBA00016296"/>
    </source>
</evidence>
<keyword evidence="11" id="KW-1185">Reference proteome</keyword>
<evidence type="ECO:0000313" key="11">
    <source>
        <dbReference type="Proteomes" id="UP001365542"/>
    </source>
</evidence>
<keyword evidence="4" id="KW-0808">Transferase</keyword>
<comment type="similarity">
    <text evidence="1">Belongs to the guanylate kinase family.</text>
</comment>
<dbReference type="EC" id="2.7.4.8" evidence="2"/>
<evidence type="ECO:0000256" key="2">
    <source>
        <dbReference type="ARBA" id="ARBA00012961"/>
    </source>
</evidence>
<dbReference type="SMART" id="SM00072">
    <property type="entry name" value="GuKc"/>
    <property type="match status" value="1"/>
</dbReference>
<dbReference type="InterPro" id="IPR027417">
    <property type="entry name" value="P-loop_NTPase"/>
</dbReference>
<dbReference type="EMBL" id="JAVHJO010000010">
    <property type="protein sequence ID" value="KAK6535134.1"/>
    <property type="molecule type" value="Genomic_DNA"/>
</dbReference>
<feature type="domain" description="Guanylate kinase-like" evidence="9">
    <location>
        <begin position="30"/>
        <end position="214"/>
    </location>
</feature>
<keyword evidence="7" id="KW-0067">ATP-binding</keyword>
<dbReference type="SUPFAM" id="SSF52540">
    <property type="entry name" value="P-loop containing nucleoside triphosphate hydrolases"/>
    <property type="match status" value="1"/>
</dbReference>
<dbReference type="CDD" id="cd00071">
    <property type="entry name" value="GMPK"/>
    <property type="match status" value="1"/>
</dbReference>
<evidence type="ECO:0000256" key="6">
    <source>
        <dbReference type="ARBA" id="ARBA00022777"/>
    </source>
</evidence>
<dbReference type="InterPro" id="IPR017665">
    <property type="entry name" value="Guanylate_kinase"/>
</dbReference>
<keyword evidence="5" id="KW-0547">Nucleotide-binding</keyword>
<keyword evidence="6" id="KW-0418">Kinase</keyword>
<dbReference type="GO" id="GO:0005524">
    <property type="term" value="F:ATP binding"/>
    <property type="evidence" value="ECO:0007669"/>
    <property type="project" value="UniProtKB-KW"/>
</dbReference>
<dbReference type="NCBIfam" id="TIGR03263">
    <property type="entry name" value="guanyl_kin"/>
    <property type="match status" value="1"/>
</dbReference>
<dbReference type="FunFam" id="3.40.50.300:FF:000776">
    <property type="entry name" value="Guanylate kinase 2"/>
    <property type="match status" value="1"/>
</dbReference>
<gene>
    <name evidence="10" type="ORF">TWF694_001614</name>
</gene>
<name>A0AAV9X307_9PEZI</name>
<dbReference type="PANTHER" id="PTHR23117:SF13">
    <property type="entry name" value="GUANYLATE KINASE"/>
    <property type="match status" value="1"/>
</dbReference>
<evidence type="ECO:0000256" key="1">
    <source>
        <dbReference type="ARBA" id="ARBA00005790"/>
    </source>
</evidence>
<comment type="caution">
    <text evidence="10">The sequence shown here is derived from an EMBL/GenBank/DDBJ whole genome shotgun (WGS) entry which is preliminary data.</text>
</comment>
<reference evidence="10 11" key="1">
    <citation type="submission" date="2019-10" db="EMBL/GenBank/DDBJ databases">
        <authorList>
            <person name="Palmer J.M."/>
        </authorList>
    </citation>
    <scope>NUCLEOTIDE SEQUENCE [LARGE SCALE GENOMIC DNA]</scope>
    <source>
        <strain evidence="10 11">TWF694</strain>
    </source>
</reference>
<dbReference type="InterPro" id="IPR020590">
    <property type="entry name" value="Guanylate_kinase_CS"/>
</dbReference>
<organism evidence="10 11">
    <name type="scientific">Orbilia ellipsospora</name>
    <dbReference type="NCBI Taxonomy" id="2528407"/>
    <lineage>
        <taxon>Eukaryota</taxon>
        <taxon>Fungi</taxon>
        <taxon>Dikarya</taxon>
        <taxon>Ascomycota</taxon>
        <taxon>Pezizomycotina</taxon>
        <taxon>Orbiliomycetes</taxon>
        <taxon>Orbiliales</taxon>
        <taxon>Orbiliaceae</taxon>
        <taxon>Orbilia</taxon>
    </lineage>
</organism>
<dbReference type="PANTHER" id="PTHR23117">
    <property type="entry name" value="GUANYLATE KINASE-RELATED"/>
    <property type="match status" value="1"/>
</dbReference>
<proteinExistence type="inferred from homology"/>
<evidence type="ECO:0000313" key="10">
    <source>
        <dbReference type="EMBL" id="KAK6535134.1"/>
    </source>
</evidence>
<dbReference type="Proteomes" id="UP001365542">
    <property type="component" value="Unassembled WGS sequence"/>
</dbReference>
<dbReference type="Pfam" id="PF00625">
    <property type="entry name" value="Guanylate_kin"/>
    <property type="match status" value="1"/>
</dbReference>
<dbReference type="HAMAP" id="MF_00328">
    <property type="entry name" value="Guanylate_kinase"/>
    <property type="match status" value="1"/>
</dbReference>
<dbReference type="PROSITE" id="PS00856">
    <property type="entry name" value="GUANYLATE_KINASE_1"/>
    <property type="match status" value="1"/>
</dbReference>
<evidence type="ECO:0000256" key="8">
    <source>
        <dbReference type="ARBA" id="ARBA00030128"/>
    </source>
</evidence>
<dbReference type="AlphaFoldDB" id="A0AAV9X307"/>
<evidence type="ECO:0000256" key="5">
    <source>
        <dbReference type="ARBA" id="ARBA00022741"/>
    </source>
</evidence>
<dbReference type="GO" id="GO:0005829">
    <property type="term" value="C:cytosol"/>
    <property type="evidence" value="ECO:0007669"/>
    <property type="project" value="TreeGrafter"/>
</dbReference>
<dbReference type="InterPro" id="IPR008145">
    <property type="entry name" value="GK/Ca_channel_bsu"/>
</dbReference>
<evidence type="ECO:0000259" key="9">
    <source>
        <dbReference type="PROSITE" id="PS50052"/>
    </source>
</evidence>
<dbReference type="InterPro" id="IPR008144">
    <property type="entry name" value="Guanylate_kin-like_dom"/>
</dbReference>